<gene>
    <name evidence="6" type="ORF">H6G83_14605</name>
</gene>
<keyword evidence="4" id="KW-0802">TPR repeat</keyword>
<dbReference type="InterPro" id="IPR011990">
    <property type="entry name" value="TPR-like_helical_dom_sf"/>
</dbReference>
<evidence type="ECO:0000256" key="4">
    <source>
        <dbReference type="PROSITE-ProRule" id="PRU00339"/>
    </source>
</evidence>
<feature type="domain" description="J" evidence="5">
    <location>
        <begin position="16"/>
        <end position="88"/>
    </location>
</feature>
<evidence type="ECO:0000256" key="2">
    <source>
        <dbReference type="ARBA" id="ARBA00022729"/>
    </source>
</evidence>
<comment type="subcellular location">
    <subcellularLocation>
        <location evidence="1">Endoplasmic reticulum</location>
    </subcellularLocation>
</comment>
<keyword evidence="7" id="KW-1185">Reference proteome</keyword>
<evidence type="ECO:0000259" key="5">
    <source>
        <dbReference type="PROSITE" id="PS50076"/>
    </source>
</evidence>
<dbReference type="SUPFAM" id="SSF46565">
    <property type="entry name" value="Chaperone J-domain"/>
    <property type="match status" value="1"/>
</dbReference>
<accession>A0ABR8D7U3</accession>
<dbReference type="Gene3D" id="1.25.40.10">
    <property type="entry name" value="Tetratricopeptide repeat domain"/>
    <property type="match status" value="1"/>
</dbReference>
<dbReference type="Gene3D" id="1.10.287.110">
    <property type="entry name" value="DnaJ domain"/>
    <property type="match status" value="1"/>
</dbReference>
<comment type="caution">
    <text evidence="6">The sequence shown here is derived from an EMBL/GenBank/DDBJ whole genome shotgun (WGS) entry which is preliminary data.</text>
</comment>
<feature type="repeat" description="TPR" evidence="4">
    <location>
        <begin position="202"/>
        <end position="235"/>
    </location>
</feature>
<dbReference type="Proteomes" id="UP000661112">
    <property type="component" value="Unassembled WGS sequence"/>
</dbReference>
<evidence type="ECO:0000313" key="6">
    <source>
        <dbReference type="EMBL" id="MBD2501818.1"/>
    </source>
</evidence>
<organism evidence="6 7">
    <name type="scientific">Anabaena azotica FACHB-119</name>
    <dbReference type="NCBI Taxonomy" id="947527"/>
    <lineage>
        <taxon>Bacteria</taxon>
        <taxon>Bacillati</taxon>
        <taxon>Cyanobacteriota</taxon>
        <taxon>Cyanophyceae</taxon>
        <taxon>Nostocales</taxon>
        <taxon>Nostocaceae</taxon>
        <taxon>Anabaena</taxon>
        <taxon>Anabaena azotica</taxon>
    </lineage>
</organism>
<evidence type="ECO:0000256" key="3">
    <source>
        <dbReference type="ARBA" id="ARBA00022824"/>
    </source>
</evidence>
<dbReference type="InterPro" id="IPR051727">
    <property type="entry name" value="DnaJ_C3_Co-chaperones"/>
</dbReference>
<keyword evidence="3" id="KW-0256">Endoplasmic reticulum</keyword>
<dbReference type="PANTHER" id="PTHR44140:SF2">
    <property type="entry name" value="LD25575P"/>
    <property type="match status" value="1"/>
</dbReference>
<dbReference type="SMART" id="SM00271">
    <property type="entry name" value="DnaJ"/>
    <property type="match status" value="1"/>
</dbReference>
<sequence>MSQTSFFAEPLKLLSDPYAVLGVAVTADERQILNRYHFLAKQLHPDRYTSSNNLEKKLATEIFTRIINPAYEQLKHKQHRHSILESLRAEAIAWKKQAKAVQSSVAEQMLTMSAREADLFYQEAIASYAQAQYKSLQKAHQITRQIFILNVVYLSLHRTEPMILQVSPPVKPQEKPQPAQVQVQEITPTEKTNVKPAVINYAQKHYQRAIEYAKQSQWTIAVQELRDAIKIEPNNGDYYALLGFVHLRQNLPGMAKVYIRQALKLNPQQQLALKYANYLNINSIDHVNPPSLAKALGIAALLGKFVTKIETDISQVLKFR</sequence>
<name>A0ABR8D7U3_9NOST</name>
<evidence type="ECO:0000313" key="7">
    <source>
        <dbReference type="Proteomes" id="UP000661112"/>
    </source>
</evidence>
<dbReference type="PROSITE" id="PS50076">
    <property type="entry name" value="DNAJ_2"/>
    <property type="match status" value="1"/>
</dbReference>
<proteinExistence type="predicted"/>
<protein>
    <submittedName>
        <fullName evidence="6">DnaJ domain-containing protein</fullName>
    </submittedName>
</protein>
<dbReference type="PROSITE" id="PS50005">
    <property type="entry name" value="TPR"/>
    <property type="match status" value="1"/>
</dbReference>
<keyword evidence="2" id="KW-0732">Signal</keyword>
<dbReference type="SUPFAM" id="SSF48452">
    <property type="entry name" value="TPR-like"/>
    <property type="match status" value="1"/>
</dbReference>
<dbReference type="Pfam" id="PF00226">
    <property type="entry name" value="DnaJ"/>
    <property type="match status" value="1"/>
</dbReference>
<dbReference type="CDD" id="cd06257">
    <property type="entry name" value="DnaJ"/>
    <property type="match status" value="1"/>
</dbReference>
<reference evidence="6 7" key="1">
    <citation type="journal article" date="2020" name="ISME J.">
        <title>Comparative genomics reveals insights into cyanobacterial evolution and habitat adaptation.</title>
        <authorList>
            <person name="Chen M.Y."/>
            <person name="Teng W.K."/>
            <person name="Zhao L."/>
            <person name="Hu C.X."/>
            <person name="Zhou Y.K."/>
            <person name="Han B.P."/>
            <person name="Song L.R."/>
            <person name="Shu W.S."/>
        </authorList>
    </citation>
    <scope>NUCLEOTIDE SEQUENCE [LARGE SCALE GENOMIC DNA]</scope>
    <source>
        <strain evidence="6 7">FACHB-119</strain>
    </source>
</reference>
<dbReference type="InterPro" id="IPR036869">
    <property type="entry name" value="J_dom_sf"/>
</dbReference>
<dbReference type="InterPro" id="IPR001623">
    <property type="entry name" value="DnaJ_domain"/>
</dbReference>
<evidence type="ECO:0000256" key="1">
    <source>
        <dbReference type="ARBA" id="ARBA00004240"/>
    </source>
</evidence>
<dbReference type="SMART" id="SM00028">
    <property type="entry name" value="TPR"/>
    <property type="match status" value="2"/>
</dbReference>
<dbReference type="InterPro" id="IPR019734">
    <property type="entry name" value="TPR_rpt"/>
</dbReference>
<dbReference type="RefSeq" id="WP_190473423.1">
    <property type="nucleotide sequence ID" value="NZ_JACJSG010000018.1"/>
</dbReference>
<dbReference type="EMBL" id="JACJSG010000018">
    <property type="protein sequence ID" value="MBD2501818.1"/>
    <property type="molecule type" value="Genomic_DNA"/>
</dbReference>
<dbReference type="PANTHER" id="PTHR44140">
    <property type="entry name" value="LD25575P"/>
    <property type="match status" value="1"/>
</dbReference>